<evidence type="ECO:0000313" key="3">
    <source>
        <dbReference type="Proteomes" id="UP000485058"/>
    </source>
</evidence>
<evidence type="ECO:0000313" key="2">
    <source>
        <dbReference type="EMBL" id="GFH15202.1"/>
    </source>
</evidence>
<proteinExistence type="predicted"/>
<accession>A0A699ZHS7</accession>
<name>A0A699ZHS7_HAELA</name>
<sequence length="180" mass="18981">MCGVSSRVLARDTSSSLLGLQRLREVFGRGPAPLRRSASSSARSSTPLTPGVTGVRGKRSGVARQGLSPLRIASSGTLEDPEPAEGGLSPTPSTGRSSRNMDSPEDKAVAALRRPLDGETIRRELEEFLFEKEVLARDTSSSLLGLQRLREVFGRGPAPLRRSASSSARSSTPLTPGVTG</sequence>
<comment type="caution">
    <text evidence="2">The sequence shown here is derived from an EMBL/GenBank/DDBJ whole genome shotgun (WGS) entry which is preliminary data.</text>
</comment>
<feature type="compositionally biased region" description="Low complexity" evidence="1">
    <location>
        <begin position="31"/>
        <end position="50"/>
    </location>
</feature>
<evidence type="ECO:0000256" key="1">
    <source>
        <dbReference type="SAM" id="MobiDB-lite"/>
    </source>
</evidence>
<dbReference type="EMBL" id="BLLF01000819">
    <property type="protein sequence ID" value="GFH15202.1"/>
    <property type="molecule type" value="Genomic_DNA"/>
</dbReference>
<keyword evidence="3" id="KW-1185">Reference proteome</keyword>
<feature type="non-terminal residue" evidence="2">
    <location>
        <position position="180"/>
    </location>
</feature>
<dbReference type="Proteomes" id="UP000485058">
    <property type="component" value="Unassembled WGS sequence"/>
</dbReference>
<feature type="compositionally biased region" description="Polar residues" evidence="1">
    <location>
        <begin position="90"/>
        <end position="101"/>
    </location>
</feature>
<feature type="compositionally biased region" description="Basic and acidic residues" evidence="1">
    <location>
        <begin position="102"/>
        <end position="113"/>
    </location>
</feature>
<organism evidence="2 3">
    <name type="scientific">Haematococcus lacustris</name>
    <name type="common">Green alga</name>
    <name type="synonym">Haematococcus pluvialis</name>
    <dbReference type="NCBI Taxonomy" id="44745"/>
    <lineage>
        <taxon>Eukaryota</taxon>
        <taxon>Viridiplantae</taxon>
        <taxon>Chlorophyta</taxon>
        <taxon>core chlorophytes</taxon>
        <taxon>Chlorophyceae</taxon>
        <taxon>CS clade</taxon>
        <taxon>Chlamydomonadales</taxon>
        <taxon>Haematococcaceae</taxon>
        <taxon>Haematococcus</taxon>
    </lineage>
</organism>
<feature type="region of interest" description="Disordered" evidence="1">
    <location>
        <begin position="154"/>
        <end position="180"/>
    </location>
</feature>
<feature type="region of interest" description="Disordered" evidence="1">
    <location>
        <begin position="27"/>
        <end position="113"/>
    </location>
</feature>
<reference evidence="2 3" key="1">
    <citation type="submission" date="2020-02" db="EMBL/GenBank/DDBJ databases">
        <title>Draft genome sequence of Haematococcus lacustris strain NIES-144.</title>
        <authorList>
            <person name="Morimoto D."/>
            <person name="Nakagawa S."/>
            <person name="Yoshida T."/>
            <person name="Sawayama S."/>
        </authorList>
    </citation>
    <scope>NUCLEOTIDE SEQUENCE [LARGE SCALE GENOMIC DNA]</scope>
    <source>
        <strain evidence="2 3">NIES-144</strain>
    </source>
</reference>
<protein>
    <submittedName>
        <fullName evidence="2">Uncharacterized protein</fullName>
    </submittedName>
</protein>
<dbReference type="AlphaFoldDB" id="A0A699ZHS7"/>
<gene>
    <name evidence="2" type="ORF">HaLaN_11388</name>
</gene>
<feature type="compositionally biased region" description="Low complexity" evidence="1">
    <location>
        <begin position="157"/>
        <end position="180"/>
    </location>
</feature>